<keyword evidence="10" id="KW-1185">Reference proteome</keyword>
<feature type="domain" description="Histidine kinase" evidence="7">
    <location>
        <begin position="334"/>
        <end position="590"/>
    </location>
</feature>
<organism evidence="9 10">
    <name type="scientific">Paramecium pentaurelia</name>
    <dbReference type="NCBI Taxonomy" id="43138"/>
    <lineage>
        <taxon>Eukaryota</taxon>
        <taxon>Sar</taxon>
        <taxon>Alveolata</taxon>
        <taxon>Ciliophora</taxon>
        <taxon>Intramacronucleata</taxon>
        <taxon>Oligohymenophorea</taxon>
        <taxon>Peniculida</taxon>
        <taxon>Parameciidae</taxon>
        <taxon>Paramecium</taxon>
    </lineage>
</organism>
<feature type="domain" description="Response regulatory" evidence="8">
    <location>
        <begin position="623"/>
        <end position="740"/>
    </location>
</feature>
<keyword evidence="6" id="KW-0812">Transmembrane</keyword>
<dbReference type="InterPro" id="IPR003594">
    <property type="entry name" value="HATPase_dom"/>
</dbReference>
<comment type="catalytic activity">
    <reaction evidence="1">
        <text>ATP + protein L-histidine = ADP + protein N-phospho-L-histidine.</text>
        <dbReference type="EC" id="2.7.13.3"/>
    </reaction>
</comment>
<keyword evidence="5" id="KW-0597">Phosphoprotein</keyword>
<feature type="transmembrane region" description="Helical" evidence="6">
    <location>
        <begin position="86"/>
        <end position="102"/>
    </location>
</feature>
<evidence type="ECO:0000313" key="9">
    <source>
        <dbReference type="EMBL" id="CAD8144326.1"/>
    </source>
</evidence>
<feature type="modified residue" description="4-aspartylphosphate" evidence="5">
    <location>
        <position position="673"/>
    </location>
</feature>
<feature type="transmembrane region" description="Helical" evidence="6">
    <location>
        <begin position="154"/>
        <end position="171"/>
    </location>
</feature>
<sequence length="892" mass="104018">MYLSKLIRLFRIKEPFLSQQEIDQEQEALIQVQKKINFVMEIFKSVLEFLLGYRLLPNLYALTFFLLSLSSLSSIILIHLKTKINPLIRVLHSLLFTALYLYKFQTSDFLFIYLIYVSSAIELDAMKVFYYLGFQVIYETLKPENFVLNNGEQIFSWLILCTIYLNLFVTNKKKLSVTFPQFSIAKDAESYDEQLFDINEKQYLIILNVRNHEVLYVNKPFLKQFGAQTNILRKLEQFILQTDHEYNIDGNKSTDHYFTKSTNILESLNHQDLFLQTPFVAQAQLDNQTYKINMQQCTWKGQQSYAITIINITDDQMVMELKKLDSYKDNILATVSHDLKNPIGAIYQTLLFVQEDLQKLIQQQQDLQQSVQFIDICINNILFLQSFVKDLSDFQMIKMQKLKVLITEFDILHLCQQIQQAFQLQLQIKQIEFHIKNKAEDTLIKNDEVRLKQVLFNLISNSSKFTSNGQISLHITDNNQDIQEFYVNVKNQMKQNKSKQSLCQLDEQLNNLILITVSDTGVGISDEVKGQLFKSYSTFDGEKKQNRNGVGLGLMISKQLCGYIGPLKYIYINSRIGVGTNFQFVIYRIHHDDIDNVDDQPIQIHQVRYQKIPKQTPQNKQRSVLLVDDELFNNATNKQLFQQCGVNQIQIAYSASEAIQMVKQKQFDIILLDINLPDKSGISCIRDFKKFNRNAKIYILSAFDDQETRQQCIKEGADPSKYQIENRDYNIITCVDFHPSQQPLPPLRKLGHSQDHPFPKKAKFEVAQEQAQMQQTQNTRDNKSQQEIRTVKPGSMMNVSSVKFDFISFTQAKSQPFNDLKQEMKILHKKKGGMGEIADLGGLCYPNFNKEYQEKIKENQTVFRKQKGDYPAVTDPKFSYGPFMKPFKKYKF</sequence>
<dbReference type="PROSITE" id="PS50109">
    <property type="entry name" value="HIS_KIN"/>
    <property type="match status" value="1"/>
</dbReference>
<gene>
    <name evidence="9" type="ORF">PPENT_87.1.T0130172</name>
</gene>
<dbReference type="PANTHER" id="PTHR43047">
    <property type="entry name" value="TWO-COMPONENT HISTIDINE PROTEIN KINASE"/>
    <property type="match status" value="1"/>
</dbReference>
<dbReference type="InterPro" id="IPR005467">
    <property type="entry name" value="His_kinase_dom"/>
</dbReference>
<evidence type="ECO:0000256" key="1">
    <source>
        <dbReference type="ARBA" id="ARBA00000085"/>
    </source>
</evidence>
<reference evidence="9" key="1">
    <citation type="submission" date="2021-01" db="EMBL/GenBank/DDBJ databases">
        <authorList>
            <consortium name="Genoscope - CEA"/>
            <person name="William W."/>
        </authorList>
    </citation>
    <scope>NUCLEOTIDE SEQUENCE</scope>
</reference>
<dbReference type="PROSITE" id="PS50110">
    <property type="entry name" value="RESPONSE_REGULATORY"/>
    <property type="match status" value="1"/>
</dbReference>
<dbReference type="SMART" id="SM00387">
    <property type="entry name" value="HATPase_c"/>
    <property type="match status" value="1"/>
</dbReference>
<dbReference type="GO" id="GO:0000160">
    <property type="term" value="P:phosphorelay signal transduction system"/>
    <property type="evidence" value="ECO:0007669"/>
    <property type="project" value="InterPro"/>
</dbReference>
<proteinExistence type="predicted"/>
<dbReference type="Proteomes" id="UP000689195">
    <property type="component" value="Unassembled WGS sequence"/>
</dbReference>
<evidence type="ECO:0000256" key="6">
    <source>
        <dbReference type="SAM" id="Phobius"/>
    </source>
</evidence>
<dbReference type="Pfam" id="PF02518">
    <property type="entry name" value="HATPase_c"/>
    <property type="match status" value="1"/>
</dbReference>
<keyword evidence="6" id="KW-1133">Transmembrane helix</keyword>
<evidence type="ECO:0000259" key="7">
    <source>
        <dbReference type="PROSITE" id="PS50109"/>
    </source>
</evidence>
<evidence type="ECO:0000313" key="10">
    <source>
        <dbReference type="Proteomes" id="UP000689195"/>
    </source>
</evidence>
<dbReference type="GO" id="GO:0004673">
    <property type="term" value="F:protein histidine kinase activity"/>
    <property type="evidence" value="ECO:0007669"/>
    <property type="project" value="UniProtKB-EC"/>
</dbReference>
<name>A0A8S1SYG6_9CILI</name>
<dbReference type="OrthoDB" id="60033at2759"/>
<dbReference type="SMART" id="SM00448">
    <property type="entry name" value="REC"/>
    <property type="match status" value="1"/>
</dbReference>
<dbReference type="AlphaFoldDB" id="A0A8S1SYG6"/>
<keyword evidence="3" id="KW-0808">Transferase</keyword>
<dbReference type="InterPro" id="IPR001789">
    <property type="entry name" value="Sig_transdc_resp-reg_receiver"/>
</dbReference>
<evidence type="ECO:0000259" key="8">
    <source>
        <dbReference type="PROSITE" id="PS50110"/>
    </source>
</evidence>
<dbReference type="Pfam" id="PF00072">
    <property type="entry name" value="Response_reg"/>
    <property type="match status" value="1"/>
</dbReference>
<dbReference type="CDD" id="cd00156">
    <property type="entry name" value="REC"/>
    <property type="match status" value="1"/>
</dbReference>
<dbReference type="EC" id="2.7.13.3" evidence="2"/>
<comment type="caution">
    <text evidence="9">The sequence shown here is derived from an EMBL/GenBank/DDBJ whole genome shotgun (WGS) entry which is preliminary data.</text>
</comment>
<evidence type="ECO:0000256" key="4">
    <source>
        <dbReference type="ARBA" id="ARBA00022777"/>
    </source>
</evidence>
<dbReference type="EMBL" id="CAJJDO010000013">
    <property type="protein sequence ID" value="CAD8144326.1"/>
    <property type="molecule type" value="Genomic_DNA"/>
</dbReference>
<keyword evidence="6" id="KW-0472">Membrane</keyword>
<feature type="transmembrane region" description="Helical" evidence="6">
    <location>
        <begin position="59"/>
        <end position="80"/>
    </location>
</feature>
<evidence type="ECO:0000256" key="3">
    <source>
        <dbReference type="ARBA" id="ARBA00022679"/>
    </source>
</evidence>
<keyword evidence="4" id="KW-0418">Kinase</keyword>
<accession>A0A8S1SYG6</accession>
<protein>
    <recommendedName>
        <fullName evidence="2">histidine kinase</fullName>
        <ecNumber evidence="2">2.7.13.3</ecNumber>
    </recommendedName>
</protein>
<evidence type="ECO:0000256" key="5">
    <source>
        <dbReference type="PROSITE-ProRule" id="PRU00169"/>
    </source>
</evidence>
<feature type="transmembrane region" description="Helical" evidence="6">
    <location>
        <begin position="109"/>
        <end position="134"/>
    </location>
</feature>
<evidence type="ECO:0000256" key="2">
    <source>
        <dbReference type="ARBA" id="ARBA00012438"/>
    </source>
</evidence>